<dbReference type="SUPFAM" id="SSF46785">
    <property type="entry name" value="Winged helix' DNA-binding domain"/>
    <property type="match status" value="1"/>
</dbReference>
<proteinExistence type="predicted"/>
<protein>
    <recommendedName>
        <fullName evidence="3">DNA-binding MarR family transcriptional regulator</fullName>
    </recommendedName>
</protein>
<dbReference type="InterPro" id="IPR036390">
    <property type="entry name" value="WH_DNA-bd_sf"/>
</dbReference>
<dbReference type="AlphaFoldDB" id="A0A560EQP0"/>
<dbReference type="Gene3D" id="1.10.10.10">
    <property type="entry name" value="Winged helix-like DNA-binding domain superfamily/Winged helix DNA-binding domain"/>
    <property type="match status" value="1"/>
</dbReference>
<reference evidence="1 2" key="1">
    <citation type="submission" date="2019-06" db="EMBL/GenBank/DDBJ databases">
        <title>Genomic Encyclopedia of Type Strains, Phase IV (KMG-V): Genome sequencing to study the core and pangenomes of soil and plant-associated prokaryotes.</title>
        <authorList>
            <person name="Whitman W."/>
        </authorList>
    </citation>
    <scope>NUCLEOTIDE SEQUENCE [LARGE SCALE GENOMIC DNA]</scope>
    <source>
        <strain evidence="1 2">BR 11880</strain>
    </source>
</reference>
<dbReference type="RefSeq" id="WP_145753987.1">
    <property type="nucleotide sequence ID" value="NZ_VITN01000029.1"/>
</dbReference>
<dbReference type="Proteomes" id="UP000319859">
    <property type="component" value="Unassembled WGS sequence"/>
</dbReference>
<evidence type="ECO:0000313" key="2">
    <source>
        <dbReference type="Proteomes" id="UP000319859"/>
    </source>
</evidence>
<name>A0A560EQP0_9PROT</name>
<gene>
    <name evidence="1" type="ORF">FBZ89_12913</name>
</gene>
<organism evidence="1 2">
    <name type="scientific">Nitrospirillum amazonense</name>
    <dbReference type="NCBI Taxonomy" id="28077"/>
    <lineage>
        <taxon>Bacteria</taxon>
        <taxon>Pseudomonadati</taxon>
        <taxon>Pseudomonadota</taxon>
        <taxon>Alphaproteobacteria</taxon>
        <taxon>Rhodospirillales</taxon>
        <taxon>Azospirillaceae</taxon>
        <taxon>Nitrospirillum</taxon>
    </lineage>
</organism>
<accession>A0A560EQP0</accession>
<dbReference type="EMBL" id="VITN01000029">
    <property type="protein sequence ID" value="TWB11585.1"/>
    <property type="molecule type" value="Genomic_DNA"/>
</dbReference>
<comment type="caution">
    <text evidence="1">The sequence shown here is derived from an EMBL/GenBank/DDBJ whole genome shotgun (WGS) entry which is preliminary data.</text>
</comment>
<dbReference type="InterPro" id="IPR036388">
    <property type="entry name" value="WH-like_DNA-bd_sf"/>
</dbReference>
<evidence type="ECO:0000313" key="1">
    <source>
        <dbReference type="EMBL" id="TWB11585.1"/>
    </source>
</evidence>
<sequence>MTANQNDHRHRQRSAPLAALEAMRAVDEQFSLQEACGFLYICENEGISLRELGMLLRAQPHTVSRIVARLSTGFGNRASDLVEARTLHHDNRVRTLHLTERGRTLCRTLNSIIVQAVPILDDGEGAPAATRSAAGATWVSASA</sequence>
<dbReference type="OrthoDB" id="8094158at2"/>
<evidence type="ECO:0008006" key="3">
    <source>
        <dbReference type="Google" id="ProtNLM"/>
    </source>
</evidence>